<proteinExistence type="predicted"/>
<dbReference type="GeneID" id="70231251"/>
<reference evidence="1" key="1">
    <citation type="journal article" date="2021" name="Nat. Commun.">
        <title>Genetic determinants of endophytism in the Arabidopsis root mycobiome.</title>
        <authorList>
            <person name="Mesny F."/>
            <person name="Miyauchi S."/>
            <person name="Thiergart T."/>
            <person name="Pickel B."/>
            <person name="Atanasova L."/>
            <person name="Karlsson M."/>
            <person name="Huettel B."/>
            <person name="Barry K.W."/>
            <person name="Haridas S."/>
            <person name="Chen C."/>
            <person name="Bauer D."/>
            <person name="Andreopoulos W."/>
            <person name="Pangilinan J."/>
            <person name="LaButti K."/>
            <person name="Riley R."/>
            <person name="Lipzen A."/>
            <person name="Clum A."/>
            <person name="Drula E."/>
            <person name="Henrissat B."/>
            <person name="Kohler A."/>
            <person name="Grigoriev I.V."/>
            <person name="Martin F.M."/>
            <person name="Hacquard S."/>
        </authorList>
    </citation>
    <scope>NUCLEOTIDE SEQUENCE</scope>
    <source>
        <strain evidence="1">MPI-CAGE-AT-0023</strain>
    </source>
</reference>
<dbReference type="InterPro" id="IPR011009">
    <property type="entry name" value="Kinase-like_dom_sf"/>
</dbReference>
<dbReference type="RefSeq" id="XP_046053030.1">
    <property type="nucleotide sequence ID" value="XM_046201297.1"/>
</dbReference>
<dbReference type="Proteomes" id="UP000720189">
    <property type="component" value="Unassembled WGS sequence"/>
</dbReference>
<dbReference type="AlphaFoldDB" id="A0A9P9HNM4"/>
<name>A0A9P9HNM4_FUSRE</name>
<evidence type="ECO:0008006" key="3">
    <source>
        <dbReference type="Google" id="ProtNLM"/>
    </source>
</evidence>
<evidence type="ECO:0000313" key="2">
    <source>
        <dbReference type="Proteomes" id="UP000720189"/>
    </source>
</evidence>
<sequence>MTADEWYTALAEMHIAQLIFQHNDLVTSEDDCRNKVPLPPETLSPCPSNSDCFRLWGDDFRAGNILLNKSDEIAALIDWEYTYAGPTQFTLDPPWWLLLETAEMWSPDLDDWRKTYESRLGIWLSAMEEAEASMDKPVCNILPAPLSRCMRESWQTGRFFLSYAARKSWVFDAIYWNFLDERFFGDRDPGVVKDDLWKTRIDLLSAEERAAMESFVQSKMAESKERRIVEWGEIEAKKRFAELLLD</sequence>
<gene>
    <name evidence="1" type="ORF">BKA55DRAFT_735369</name>
</gene>
<dbReference type="EMBL" id="JAGMUX010000004">
    <property type="protein sequence ID" value="KAH7261153.1"/>
    <property type="molecule type" value="Genomic_DNA"/>
</dbReference>
<organism evidence="1 2">
    <name type="scientific">Fusarium redolens</name>
    <dbReference type="NCBI Taxonomy" id="48865"/>
    <lineage>
        <taxon>Eukaryota</taxon>
        <taxon>Fungi</taxon>
        <taxon>Dikarya</taxon>
        <taxon>Ascomycota</taxon>
        <taxon>Pezizomycotina</taxon>
        <taxon>Sordariomycetes</taxon>
        <taxon>Hypocreomycetidae</taxon>
        <taxon>Hypocreales</taxon>
        <taxon>Nectriaceae</taxon>
        <taxon>Fusarium</taxon>
        <taxon>Fusarium redolens species complex</taxon>
    </lineage>
</organism>
<keyword evidence="2" id="KW-1185">Reference proteome</keyword>
<dbReference type="SUPFAM" id="SSF56112">
    <property type="entry name" value="Protein kinase-like (PK-like)"/>
    <property type="match status" value="1"/>
</dbReference>
<dbReference type="OrthoDB" id="5412996at2759"/>
<accession>A0A9P9HNM4</accession>
<evidence type="ECO:0000313" key="1">
    <source>
        <dbReference type="EMBL" id="KAH7261153.1"/>
    </source>
</evidence>
<protein>
    <recommendedName>
        <fullName evidence="3">Aminoglycoside phosphotransferase domain-containing protein</fullName>
    </recommendedName>
</protein>
<comment type="caution">
    <text evidence="1">The sequence shown here is derived from an EMBL/GenBank/DDBJ whole genome shotgun (WGS) entry which is preliminary data.</text>
</comment>